<name>A0A151XDR1_9HYME</name>
<keyword evidence="3" id="KW-1185">Reference proteome</keyword>
<dbReference type="Proteomes" id="UP000075809">
    <property type="component" value="Unassembled WGS sequence"/>
</dbReference>
<organism evidence="2 3">
    <name type="scientific">Mycetomoellerius zeteki</name>
    <dbReference type="NCBI Taxonomy" id="64791"/>
    <lineage>
        <taxon>Eukaryota</taxon>
        <taxon>Metazoa</taxon>
        <taxon>Ecdysozoa</taxon>
        <taxon>Arthropoda</taxon>
        <taxon>Hexapoda</taxon>
        <taxon>Insecta</taxon>
        <taxon>Pterygota</taxon>
        <taxon>Neoptera</taxon>
        <taxon>Endopterygota</taxon>
        <taxon>Hymenoptera</taxon>
        <taxon>Apocrita</taxon>
        <taxon>Aculeata</taxon>
        <taxon>Formicoidea</taxon>
        <taxon>Formicidae</taxon>
        <taxon>Myrmicinae</taxon>
        <taxon>Mycetomoellerius</taxon>
    </lineage>
</organism>
<evidence type="ECO:0000313" key="2">
    <source>
        <dbReference type="EMBL" id="KYQ58514.1"/>
    </source>
</evidence>
<sequence length="45" mass="4907">MLSVLVKTSSLPSLRSTSHGTFEHVEEPALENHDSVTCGYPRVPP</sequence>
<reference evidence="2 3" key="1">
    <citation type="submission" date="2015-09" db="EMBL/GenBank/DDBJ databases">
        <title>Trachymyrmex zeteki WGS genome.</title>
        <authorList>
            <person name="Nygaard S."/>
            <person name="Hu H."/>
            <person name="Boomsma J."/>
            <person name="Zhang G."/>
        </authorList>
    </citation>
    <scope>NUCLEOTIDE SEQUENCE [LARGE SCALE GENOMIC DNA]</scope>
    <source>
        <strain evidence="2">Tzet28-1</strain>
        <tissue evidence="2">Whole body</tissue>
    </source>
</reference>
<gene>
    <name evidence="2" type="ORF">ALC60_02552</name>
</gene>
<feature type="region of interest" description="Disordered" evidence="1">
    <location>
        <begin position="1"/>
        <end position="45"/>
    </location>
</feature>
<evidence type="ECO:0000256" key="1">
    <source>
        <dbReference type="SAM" id="MobiDB-lite"/>
    </source>
</evidence>
<feature type="compositionally biased region" description="Polar residues" evidence="1">
    <location>
        <begin position="1"/>
        <end position="20"/>
    </location>
</feature>
<proteinExistence type="predicted"/>
<protein>
    <submittedName>
        <fullName evidence="2">Uncharacterized protein</fullName>
    </submittedName>
</protein>
<dbReference type="AlphaFoldDB" id="A0A151XDR1"/>
<accession>A0A151XDR1</accession>
<dbReference type="EMBL" id="KQ982268">
    <property type="protein sequence ID" value="KYQ58514.1"/>
    <property type="molecule type" value="Genomic_DNA"/>
</dbReference>
<feature type="compositionally biased region" description="Basic and acidic residues" evidence="1">
    <location>
        <begin position="21"/>
        <end position="34"/>
    </location>
</feature>
<evidence type="ECO:0000313" key="3">
    <source>
        <dbReference type="Proteomes" id="UP000075809"/>
    </source>
</evidence>